<sequence>MTAFLERTQKLRQHIEALIRRDATKRSLAVDERALRRRVDDYYLPMFSWTTEVVEAAQKKQGDDKRCICIGLSCPQGGGKTTASMYMQEALALMGKKCAVMSLDDVYWKYEQQVALAKANPNNPLLLYRGNPGTMDVPFLMDLVRECKTSTQEIDLPRYDKSQHNGRGDRAPVSEWDRQQGPLDVLLIEGWCMGFQSIDDTNADLSENMKAVNKELRAFDKFYEELDGLVVIKIDNLDWVYEWREQPEQLLREAKKPAMTPDEVRDFVDRFMPAYKTYLKGLYADSKDSTSPLASVPRLIFSITSAREPAAKPVEFNFTSEALKD</sequence>
<gene>
    <name evidence="1" type="ORF">V7S43_008248</name>
</gene>
<name>A0ABD3FLN2_9STRA</name>
<keyword evidence="2" id="KW-1185">Reference proteome</keyword>
<dbReference type="InterPro" id="IPR027417">
    <property type="entry name" value="P-loop_NTPase"/>
</dbReference>
<protein>
    <recommendedName>
        <fullName evidence="3">Phosphoribulokinase/uridine kinase domain-containing protein</fullName>
    </recommendedName>
</protein>
<reference evidence="1 2" key="1">
    <citation type="submission" date="2024-09" db="EMBL/GenBank/DDBJ databases">
        <title>Genome sequencing and assembly of Phytophthora oleae, isolate VK10A, causative agent of rot of olive drupes.</title>
        <authorList>
            <person name="Conti Taguali S."/>
            <person name="Riolo M."/>
            <person name="La Spada F."/>
            <person name="Cacciola S.O."/>
            <person name="Dionisio G."/>
        </authorList>
    </citation>
    <scope>NUCLEOTIDE SEQUENCE [LARGE SCALE GENOMIC DNA]</scope>
    <source>
        <strain evidence="1 2">VK10A</strain>
    </source>
</reference>
<accession>A0ABD3FLN2</accession>
<dbReference type="Proteomes" id="UP001632037">
    <property type="component" value="Unassembled WGS sequence"/>
</dbReference>
<evidence type="ECO:0000313" key="1">
    <source>
        <dbReference type="EMBL" id="KAL3666626.1"/>
    </source>
</evidence>
<evidence type="ECO:0000313" key="2">
    <source>
        <dbReference type="Proteomes" id="UP001632037"/>
    </source>
</evidence>
<organism evidence="1 2">
    <name type="scientific">Phytophthora oleae</name>
    <dbReference type="NCBI Taxonomy" id="2107226"/>
    <lineage>
        <taxon>Eukaryota</taxon>
        <taxon>Sar</taxon>
        <taxon>Stramenopiles</taxon>
        <taxon>Oomycota</taxon>
        <taxon>Peronosporomycetes</taxon>
        <taxon>Peronosporales</taxon>
        <taxon>Peronosporaceae</taxon>
        <taxon>Phytophthora</taxon>
    </lineage>
</organism>
<dbReference type="AlphaFoldDB" id="A0ABD3FLN2"/>
<proteinExistence type="predicted"/>
<dbReference type="SUPFAM" id="SSF52540">
    <property type="entry name" value="P-loop containing nucleoside triphosphate hydrolases"/>
    <property type="match status" value="1"/>
</dbReference>
<comment type="caution">
    <text evidence="1">The sequence shown here is derived from an EMBL/GenBank/DDBJ whole genome shotgun (WGS) entry which is preliminary data.</text>
</comment>
<evidence type="ECO:0008006" key="3">
    <source>
        <dbReference type="Google" id="ProtNLM"/>
    </source>
</evidence>
<dbReference type="Gene3D" id="3.40.50.300">
    <property type="entry name" value="P-loop containing nucleotide triphosphate hydrolases"/>
    <property type="match status" value="1"/>
</dbReference>
<dbReference type="PANTHER" id="PTHR10285">
    <property type="entry name" value="URIDINE KINASE"/>
    <property type="match status" value="1"/>
</dbReference>
<dbReference type="EMBL" id="JBIMZQ010000016">
    <property type="protein sequence ID" value="KAL3666626.1"/>
    <property type="molecule type" value="Genomic_DNA"/>
</dbReference>